<dbReference type="InterPro" id="IPR021109">
    <property type="entry name" value="Peptidase_aspartic_dom_sf"/>
</dbReference>
<evidence type="ECO:0000256" key="1">
    <source>
        <dbReference type="SAM" id="MobiDB-lite"/>
    </source>
</evidence>
<accession>A0AAV4D060</accession>
<evidence type="ECO:0000313" key="3">
    <source>
        <dbReference type="Proteomes" id="UP000735302"/>
    </source>
</evidence>
<gene>
    <name evidence="2" type="ORF">PoB_006408200</name>
</gene>
<feature type="compositionally biased region" description="Basic residues" evidence="1">
    <location>
        <begin position="1"/>
        <end position="14"/>
    </location>
</feature>
<dbReference type="EMBL" id="BLXT01007274">
    <property type="protein sequence ID" value="GFO37577.1"/>
    <property type="molecule type" value="Genomic_DNA"/>
</dbReference>
<protein>
    <submittedName>
        <fullName evidence="2">Transposon tf2-6 polyprotein</fullName>
    </submittedName>
</protein>
<dbReference type="SUPFAM" id="SSF50630">
    <property type="entry name" value="Acid proteases"/>
    <property type="match status" value="1"/>
</dbReference>
<organism evidence="2 3">
    <name type="scientific">Plakobranchus ocellatus</name>
    <dbReference type="NCBI Taxonomy" id="259542"/>
    <lineage>
        <taxon>Eukaryota</taxon>
        <taxon>Metazoa</taxon>
        <taxon>Spiralia</taxon>
        <taxon>Lophotrochozoa</taxon>
        <taxon>Mollusca</taxon>
        <taxon>Gastropoda</taxon>
        <taxon>Heterobranchia</taxon>
        <taxon>Euthyneura</taxon>
        <taxon>Panpulmonata</taxon>
        <taxon>Sacoglossa</taxon>
        <taxon>Placobranchoidea</taxon>
        <taxon>Plakobranchidae</taxon>
        <taxon>Plakobranchus</taxon>
    </lineage>
</organism>
<reference evidence="2 3" key="1">
    <citation type="journal article" date="2021" name="Elife">
        <title>Chloroplast acquisition without the gene transfer in kleptoplastic sea slugs, Plakobranchus ocellatus.</title>
        <authorList>
            <person name="Maeda T."/>
            <person name="Takahashi S."/>
            <person name="Yoshida T."/>
            <person name="Shimamura S."/>
            <person name="Takaki Y."/>
            <person name="Nagai Y."/>
            <person name="Toyoda A."/>
            <person name="Suzuki Y."/>
            <person name="Arimoto A."/>
            <person name="Ishii H."/>
            <person name="Satoh N."/>
            <person name="Nishiyama T."/>
            <person name="Hasebe M."/>
            <person name="Maruyama T."/>
            <person name="Minagawa J."/>
            <person name="Obokata J."/>
            <person name="Shigenobu S."/>
        </authorList>
    </citation>
    <scope>NUCLEOTIDE SEQUENCE [LARGE SCALE GENOMIC DNA]</scope>
</reference>
<evidence type="ECO:0000313" key="2">
    <source>
        <dbReference type="EMBL" id="GFO37577.1"/>
    </source>
</evidence>
<feature type="region of interest" description="Disordered" evidence="1">
    <location>
        <begin position="1"/>
        <end position="25"/>
    </location>
</feature>
<feature type="compositionally biased region" description="Basic and acidic residues" evidence="1">
    <location>
        <begin position="15"/>
        <end position="25"/>
    </location>
</feature>
<dbReference type="Proteomes" id="UP000735302">
    <property type="component" value="Unassembled WGS sequence"/>
</dbReference>
<proteinExistence type="predicted"/>
<keyword evidence="3" id="KW-1185">Reference proteome</keyword>
<dbReference type="AlphaFoldDB" id="A0AAV4D060"/>
<comment type="caution">
    <text evidence="2">The sequence shown here is derived from an EMBL/GenBank/DDBJ whole genome shotgun (WGS) entry which is preliminary data.</text>
</comment>
<name>A0AAV4D060_9GAST</name>
<sequence length="158" mass="18158">MPILQHKRAHRSTCRKKETAAARQDRQDSPGFIAFLSGYPINFKVDIGSRDSFISLDRWHQINRPQMSQTSCKYRCASNQNLPVLGVIKILRSTAKGEKPKQERFLVTRLPLNIIGCESCKSLVLSLDQPLFDNVKYSYRDIEQDQLNFVLFSLCLPL</sequence>